<dbReference type="AlphaFoldDB" id="M0IGV0"/>
<evidence type="ECO:0000313" key="4">
    <source>
        <dbReference type="Proteomes" id="UP000011550"/>
    </source>
</evidence>
<dbReference type="EMBL" id="AOLN01000011">
    <property type="protein sequence ID" value="ELZ95058.1"/>
    <property type="molecule type" value="Genomic_DNA"/>
</dbReference>
<keyword evidence="2" id="KW-0812">Transmembrane</keyword>
<dbReference type="Proteomes" id="UP000011550">
    <property type="component" value="Unassembled WGS sequence"/>
</dbReference>
<dbReference type="RefSeq" id="WP_008319884.1">
    <property type="nucleotide sequence ID" value="NZ_AOLN01000011.1"/>
</dbReference>
<evidence type="ECO:0000313" key="3">
    <source>
        <dbReference type="EMBL" id="ELZ95058.1"/>
    </source>
</evidence>
<sequence>MLGELIGGLLFELLLYPVLKLFDILVVGAKRATRRLRPASESDNDETGEKRRFGSRSGTHRGTTDRHREK</sequence>
<protein>
    <submittedName>
        <fullName evidence="3">Uncharacterized protein</fullName>
    </submittedName>
</protein>
<accession>M0IGV0</accession>
<gene>
    <name evidence="3" type="ORF">C440_08277</name>
</gene>
<evidence type="ECO:0000256" key="1">
    <source>
        <dbReference type="SAM" id="MobiDB-lite"/>
    </source>
</evidence>
<keyword evidence="4" id="KW-1185">Reference proteome</keyword>
<feature type="transmembrane region" description="Helical" evidence="2">
    <location>
        <begin position="6"/>
        <end position="27"/>
    </location>
</feature>
<keyword evidence="2" id="KW-1133">Transmembrane helix</keyword>
<organism evidence="3 4">
    <name type="scientific">Haloferax mucosum ATCC BAA-1512</name>
    <dbReference type="NCBI Taxonomy" id="662479"/>
    <lineage>
        <taxon>Archaea</taxon>
        <taxon>Methanobacteriati</taxon>
        <taxon>Methanobacteriota</taxon>
        <taxon>Stenosarchaea group</taxon>
        <taxon>Halobacteria</taxon>
        <taxon>Halobacteriales</taxon>
        <taxon>Haloferacaceae</taxon>
        <taxon>Haloferax</taxon>
    </lineage>
</organism>
<keyword evidence="2" id="KW-0472">Membrane</keyword>
<proteinExistence type="predicted"/>
<name>M0IGV0_9EURY</name>
<dbReference type="STRING" id="662479.C440_08277"/>
<reference evidence="3 4" key="1">
    <citation type="journal article" date="2014" name="PLoS Genet.">
        <title>Phylogenetically driven sequencing of extremely halophilic archaea reveals strategies for static and dynamic osmo-response.</title>
        <authorList>
            <person name="Becker E.A."/>
            <person name="Seitzer P.M."/>
            <person name="Tritt A."/>
            <person name="Larsen D."/>
            <person name="Krusor M."/>
            <person name="Yao A.I."/>
            <person name="Wu D."/>
            <person name="Madern D."/>
            <person name="Eisen J.A."/>
            <person name="Darling A.E."/>
            <person name="Facciotti M.T."/>
        </authorList>
    </citation>
    <scope>NUCLEOTIDE SEQUENCE [LARGE SCALE GENOMIC DNA]</scope>
    <source>
        <strain evidence="3 4">ATCC BAA-1512</strain>
    </source>
</reference>
<evidence type="ECO:0000256" key="2">
    <source>
        <dbReference type="SAM" id="Phobius"/>
    </source>
</evidence>
<feature type="region of interest" description="Disordered" evidence="1">
    <location>
        <begin position="34"/>
        <end position="70"/>
    </location>
</feature>
<dbReference type="PATRIC" id="fig|662479.7.peg.1670"/>
<comment type="caution">
    <text evidence="3">The sequence shown here is derived from an EMBL/GenBank/DDBJ whole genome shotgun (WGS) entry which is preliminary data.</text>
</comment>